<dbReference type="EMBL" id="MHIM01000034">
    <property type="protein sequence ID" value="OGY51559.1"/>
    <property type="molecule type" value="Genomic_DNA"/>
</dbReference>
<organism evidence="1 2">
    <name type="scientific">Candidatus Buchananbacteria bacterium RIFCSPLOWO2_01_FULL_39_33</name>
    <dbReference type="NCBI Taxonomy" id="1797543"/>
    <lineage>
        <taxon>Bacteria</taxon>
        <taxon>Candidatus Buchananiibacteriota</taxon>
    </lineage>
</organism>
<gene>
    <name evidence="1" type="ORF">A3A02_01990</name>
</gene>
<accession>A0A1G1YGX3</accession>
<evidence type="ECO:0000313" key="2">
    <source>
        <dbReference type="Proteomes" id="UP000177376"/>
    </source>
</evidence>
<dbReference type="Proteomes" id="UP000177376">
    <property type="component" value="Unassembled WGS sequence"/>
</dbReference>
<protein>
    <submittedName>
        <fullName evidence="1">Uncharacterized protein</fullName>
    </submittedName>
</protein>
<comment type="caution">
    <text evidence="1">The sequence shown here is derived from an EMBL/GenBank/DDBJ whole genome shotgun (WGS) entry which is preliminary data.</text>
</comment>
<name>A0A1G1YGX3_9BACT</name>
<reference evidence="1 2" key="1">
    <citation type="journal article" date="2016" name="Nat. Commun.">
        <title>Thousands of microbial genomes shed light on interconnected biogeochemical processes in an aquifer system.</title>
        <authorList>
            <person name="Anantharaman K."/>
            <person name="Brown C.T."/>
            <person name="Hug L.A."/>
            <person name="Sharon I."/>
            <person name="Castelle C.J."/>
            <person name="Probst A.J."/>
            <person name="Thomas B.C."/>
            <person name="Singh A."/>
            <person name="Wilkins M.J."/>
            <person name="Karaoz U."/>
            <person name="Brodie E.L."/>
            <person name="Williams K.H."/>
            <person name="Hubbard S.S."/>
            <person name="Banfield J.F."/>
        </authorList>
    </citation>
    <scope>NUCLEOTIDE SEQUENCE [LARGE SCALE GENOMIC DNA]</scope>
</reference>
<sequence length="76" mass="8622">MNNPIDPKDIIDQTDDLLSDINQANLKFVDKTNQLVSSVNQSLKKVDKFNAELEKEEQKSLAKINSQTLNYLAKSQ</sequence>
<evidence type="ECO:0000313" key="1">
    <source>
        <dbReference type="EMBL" id="OGY51559.1"/>
    </source>
</evidence>
<dbReference type="AlphaFoldDB" id="A0A1G1YGX3"/>
<proteinExistence type="predicted"/>